<dbReference type="InterPro" id="IPR027843">
    <property type="entry name" value="DUF4440"/>
</dbReference>
<accession>A0ABR8XLZ1</accession>
<dbReference type="RefSeq" id="WP_191703547.1">
    <property type="nucleotide sequence ID" value="NZ_JACSPW010000006.1"/>
</dbReference>
<sequence>MDFVKDLLNSYFKAWNDGFVSKNSDGIRDYMSKSFVGYWAHSNLDKPDVYYYDYDLNSVLRQMDNAEKSFEAVSITKRNNENEILVLGRETNLINGVPYYAQCMFVWRKESNEWKLLREYIELER</sequence>
<dbReference type="EMBL" id="JACSPW010000006">
    <property type="protein sequence ID" value="MBD8032958.1"/>
    <property type="molecule type" value="Genomic_DNA"/>
</dbReference>
<dbReference type="SUPFAM" id="SSF54427">
    <property type="entry name" value="NTF2-like"/>
    <property type="match status" value="1"/>
</dbReference>
<proteinExistence type="predicted"/>
<gene>
    <name evidence="2" type="ORF">H9632_07745</name>
</gene>
<protein>
    <submittedName>
        <fullName evidence="2">Nuclear transport factor 2 family protein</fullName>
    </submittedName>
</protein>
<evidence type="ECO:0000259" key="1">
    <source>
        <dbReference type="Pfam" id="PF14534"/>
    </source>
</evidence>
<dbReference type="Pfam" id="PF14534">
    <property type="entry name" value="DUF4440"/>
    <property type="match status" value="1"/>
</dbReference>
<name>A0ABR8XLZ1_9BACL</name>
<keyword evidence="3" id="KW-1185">Reference proteome</keyword>
<dbReference type="InterPro" id="IPR032710">
    <property type="entry name" value="NTF2-like_dom_sf"/>
</dbReference>
<dbReference type="Proteomes" id="UP000600565">
    <property type="component" value="Unassembled WGS sequence"/>
</dbReference>
<feature type="domain" description="DUF4440" evidence="1">
    <location>
        <begin position="12"/>
        <end position="116"/>
    </location>
</feature>
<evidence type="ECO:0000313" key="3">
    <source>
        <dbReference type="Proteomes" id="UP000600565"/>
    </source>
</evidence>
<comment type="caution">
    <text evidence="2">The sequence shown here is derived from an EMBL/GenBank/DDBJ whole genome shotgun (WGS) entry which is preliminary data.</text>
</comment>
<evidence type="ECO:0000313" key="2">
    <source>
        <dbReference type="EMBL" id="MBD8032958.1"/>
    </source>
</evidence>
<organism evidence="2 3">
    <name type="scientific">Solibacillus merdavium</name>
    <dbReference type="NCBI Taxonomy" id="2762218"/>
    <lineage>
        <taxon>Bacteria</taxon>
        <taxon>Bacillati</taxon>
        <taxon>Bacillota</taxon>
        <taxon>Bacilli</taxon>
        <taxon>Bacillales</taxon>
        <taxon>Caryophanaceae</taxon>
        <taxon>Solibacillus</taxon>
    </lineage>
</organism>
<reference evidence="2 3" key="1">
    <citation type="submission" date="2020-08" db="EMBL/GenBank/DDBJ databases">
        <title>A Genomic Blueprint of the Chicken Gut Microbiome.</title>
        <authorList>
            <person name="Gilroy R."/>
            <person name="Ravi A."/>
            <person name="Getino M."/>
            <person name="Pursley I."/>
            <person name="Horton D.L."/>
            <person name="Alikhan N.-F."/>
            <person name="Baker D."/>
            <person name="Gharbi K."/>
            <person name="Hall N."/>
            <person name="Watson M."/>
            <person name="Adriaenssens E.M."/>
            <person name="Foster-Nyarko E."/>
            <person name="Jarju S."/>
            <person name="Secka A."/>
            <person name="Antonio M."/>
            <person name="Oren A."/>
            <person name="Chaudhuri R."/>
            <person name="La Ragione R.M."/>
            <person name="Hildebrand F."/>
            <person name="Pallen M.J."/>
        </authorList>
    </citation>
    <scope>NUCLEOTIDE SEQUENCE [LARGE SCALE GENOMIC DNA]</scope>
    <source>
        <strain evidence="2 3">Sa1YVA6</strain>
    </source>
</reference>